<dbReference type="Gene3D" id="1.10.260.40">
    <property type="entry name" value="lambda repressor-like DNA-binding domains"/>
    <property type="match status" value="1"/>
</dbReference>
<gene>
    <name evidence="3" type="ORF">SDC9_09370</name>
</gene>
<organism evidence="3">
    <name type="scientific">bioreactor metagenome</name>
    <dbReference type="NCBI Taxonomy" id="1076179"/>
    <lineage>
        <taxon>unclassified sequences</taxon>
        <taxon>metagenomes</taxon>
        <taxon>ecological metagenomes</taxon>
    </lineage>
</organism>
<keyword evidence="1" id="KW-0238">DNA-binding</keyword>
<evidence type="ECO:0000313" key="3">
    <source>
        <dbReference type="EMBL" id="MPL63729.1"/>
    </source>
</evidence>
<dbReference type="PANTHER" id="PTHR46558:SF4">
    <property type="entry name" value="DNA-BIDING PHAGE PROTEIN"/>
    <property type="match status" value="1"/>
</dbReference>
<reference evidence="3" key="1">
    <citation type="submission" date="2019-08" db="EMBL/GenBank/DDBJ databases">
        <authorList>
            <person name="Kucharzyk K."/>
            <person name="Murdoch R.W."/>
            <person name="Higgins S."/>
            <person name="Loffler F."/>
        </authorList>
    </citation>
    <scope>NUCLEOTIDE SEQUENCE</scope>
</reference>
<dbReference type="PANTHER" id="PTHR46558">
    <property type="entry name" value="TRACRIPTIONAL REGULATORY PROTEIN-RELATED-RELATED"/>
    <property type="match status" value="1"/>
</dbReference>
<dbReference type="SMART" id="SM00530">
    <property type="entry name" value="HTH_XRE"/>
    <property type="match status" value="1"/>
</dbReference>
<dbReference type="GO" id="GO:0003677">
    <property type="term" value="F:DNA binding"/>
    <property type="evidence" value="ECO:0007669"/>
    <property type="project" value="UniProtKB-KW"/>
</dbReference>
<dbReference type="Pfam" id="PF01381">
    <property type="entry name" value="HTH_3"/>
    <property type="match status" value="1"/>
</dbReference>
<evidence type="ECO:0000256" key="1">
    <source>
        <dbReference type="ARBA" id="ARBA00023125"/>
    </source>
</evidence>
<proteinExistence type="predicted"/>
<evidence type="ECO:0000259" key="2">
    <source>
        <dbReference type="PROSITE" id="PS50943"/>
    </source>
</evidence>
<dbReference type="EMBL" id="VSSQ01000022">
    <property type="protein sequence ID" value="MPL63729.1"/>
    <property type="molecule type" value="Genomic_DNA"/>
</dbReference>
<protein>
    <recommendedName>
        <fullName evidence="2">HTH cro/C1-type domain-containing protein</fullName>
    </recommendedName>
</protein>
<dbReference type="InterPro" id="IPR010982">
    <property type="entry name" value="Lambda_DNA-bd_dom_sf"/>
</dbReference>
<feature type="domain" description="HTH cro/C1-type" evidence="2">
    <location>
        <begin position="8"/>
        <end position="64"/>
    </location>
</feature>
<dbReference type="CDD" id="cd00093">
    <property type="entry name" value="HTH_XRE"/>
    <property type="match status" value="1"/>
</dbReference>
<dbReference type="AlphaFoldDB" id="A0A644TAD4"/>
<comment type="caution">
    <text evidence="3">The sequence shown here is derived from an EMBL/GenBank/DDBJ whole genome shotgun (WGS) entry which is preliminary data.</text>
</comment>
<accession>A0A644TAD4</accession>
<dbReference type="PROSITE" id="PS50943">
    <property type="entry name" value="HTH_CROC1"/>
    <property type="match status" value="1"/>
</dbReference>
<name>A0A644TAD4_9ZZZZ</name>
<sequence>MSDFGNTLKNLRKQHKITQRDLAERVGVDFTYISKIETGAIANPPSEKTIIQIAKVLETNADELLLLAKKVPETIRETIVDDDLAAAFLRKVPRFSEEQRKIIKDLIDEV</sequence>
<dbReference type="SUPFAM" id="SSF47413">
    <property type="entry name" value="lambda repressor-like DNA-binding domains"/>
    <property type="match status" value="1"/>
</dbReference>
<dbReference type="InterPro" id="IPR001387">
    <property type="entry name" value="Cro/C1-type_HTH"/>
</dbReference>